<reference evidence="2 3" key="1">
    <citation type="submission" date="2023-03" db="EMBL/GenBank/DDBJ databases">
        <title>WGS of Gossypium arboreum.</title>
        <authorList>
            <person name="Yu D."/>
        </authorList>
    </citation>
    <scope>NUCLEOTIDE SEQUENCE [LARGE SCALE GENOMIC DNA]</scope>
    <source>
        <tissue evidence="2">Leaf</tissue>
    </source>
</reference>
<evidence type="ECO:0000313" key="2">
    <source>
        <dbReference type="EMBL" id="KAK5794391.1"/>
    </source>
</evidence>
<dbReference type="EMBL" id="JARKNE010000010">
    <property type="protein sequence ID" value="KAK5794391.1"/>
    <property type="molecule type" value="Genomic_DNA"/>
</dbReference>
<sequence>MLKRNSHPEQGISLSPQRDLGKQVYKTISKLKWETLCTHPRSYSPSLEIADCATRQTGILVFPSLVMLLCQQRGIVPCAGEEVLENNGPINEASIGKMTQGKDTPILKEAETSKTGKGKTKADSKGTNLNVEASLWHKLKNVKKMVYSINNRKIRLVTIVEDMEKSQNLFYAYTKAWNSSIEAILGQLSPSRLLEFLVFPPIIQNYDLSSTNDDLEDRDKSMASPPIVQVSDNEKEEESRDIEECLQKIDSLFENGIFVDQEDTVVEKEVATVGEEVFSTGEEIVAKE</sequence>
<accession>A0ABR0NIF4</accession>
<feature type="region of interest" description="Disordered" evidence="1">
    <location>
        <begin position="213"/>
        <end position="239"/>
    </location>
</feature>
<gene>
    <name evidence="2" type="ORF">PVK06_035614</name>
</gene>
<comment type="caution">
    <text evidence="2">The sequence shown here is derived from an EMBL/GenBank/DDBJ whole genome shotgun (WGS) entry which is preliminary data.</text>
</comment>
<dbReference type="Proteomes" id="UP001358586">
    <property type="component" value="Chromosome 10"/>
</dbReference>
<evidence type="ECO:0000313" key="3">
    <source>
        <dbReference type="Proteomes" id="UP001358586"/>
    </source>
</evidence>
<protein>
    <submittedName>
        <fullName evidence="2">Uncharacterized protein</fullName>
    </submittedName>
</protein>
<organism evidence="2 3">
    <name type="scientific">Gossypium arboreum</name>
    <name type="common">Tree cotton</name>
    <name type="synonym">Gossypium nanking</name>
    <dbReference type="NCBI Taxonomy" id="29729"/>
    <lineage>
        <taxon>Eukaryota</taxon>
        <taxon>Viridiplantae</taxon>
        <taxon>Streptophyta</taxon>
        <taxon>Embryophyta</taxon>
        <taxon>Tracheophyta</taxon>
        <taxon>Spermatophyta</taxon>
        <taxon>Magnoliopsida</taxon>
        <taxon>eudicotyledons</taxon>
        <taxon>Gunneridae</taxon>
        <taxon>Pentapetalae</taxon>
        <taxon>rosids</taxon>
        <taxon>malvids</taxon>
        <taxon>Malvales</taxon>
        <taxon>Malvaceae</taxon>
        <taxon>Malvoideae</taxon>
        <taxon>Gossypium</taxon>
    </lineage>
</organism>
<evidence type="ECO:0000256" key="1">
    <source>
        <dbReference type="SAM" id="MobiDB-lite"/>
    </source>
</evidence>
<proteinExistence type="predicted"/>
<name>A0ABR0NIF4_GOSAR</name>
<keyword evidence="3" id="KW-1185">Reference proteome</keyword>